<name>A0A0R3Q9H9_9BILA</name>
<evidence type="ECO:0000313" key="1">
    <source>
        <dbReference type="WBParaSite" id="BTMF_0000298701-mRNA-1"/>
    </source>
</evidence>
<organism evidence="1">
    <name type="scientific">Brugia timori</name>
    <dbReference type="NCBI Taxonomy" id="42155"/>
    <lineage>
        <taxon>Eukaryota</taxon>
        <taxon>Metazoa</taxon>
        <taxon>Ecdysozoa</taxon>
        <taxon>Nematoda</taxon>
        <taxon>Chromadorea</taxon>
        <taxon>Rhabditida</taxon>
        <taxon>Spirurina</taxon>
        <taxon>Spiruromorpha</taxon>
        <taxon>Filarioidea</taxon>
        <taxon>Onchocercidae</taxon>
        <taxon>Brugia</taxon>
    </lineage>
</organism>
<dbReference type="AlphaFoldDB" id="A0A0R3Q9H9"/>
<sequence>LLLRQAVLFFLPKLRPKHEMKCSNDRSLISKSTRQFTLTRL</sequence>
<accession>A0A0R3Q9H9</accession>
<dbReference type="WBParaSite" id="BTMF_0000298701-mRNA-1">
    <property type="protein sequence ID" value="BTMF_0000298701-mRNA-1"/>
    <property type="gene ID" value="BTMF_0000298701"/>
</dbReference>
<reference evidence="1" key="1">
    <citation type="submission" date="2017-02" db="UniProtKB">
        <authorList>
            <consortium name="WormBaseParasite"/>
        </authorList>
    </citation>
    <scope>IDENTIFICATION</scope>
</reference>
<proteinExistence type="predicted"/>
<protein>
    <submittedName>
        <fullName evidence="1">Ovule protein</fullName>
    </submittedName>
</protein>